<dbReference type="SUPFAM" id="SSF53150">
    <property type="entry name" value="DNA repair protein MutS, domain II"/>
    <property type="match status" value="1"/>
</dbReference>
<dbReference type="Gene3D" id="3.30.420.110">
    <property type="entry name" value="MutS, connector domain"/>
    <property type="match status" value="1"/>
</dbReference>
<comment type="similarity">
    <text evidence="1">Belongs to the DNA mismatch repair MutS family.</text>
</comment>
<dbReference type="SUPFAM" id="SSF48334">
    <property type="entry name" value="DNA repair protein MutS, domain III"/>
    <property type="match status" value="1"/>
</dbReference>
<dbReference type="InterPro" id="IPR007860">
    <property type="entry name" value="DNA_mmatch_repair_MutS_con_dom"/>
</dbReference>
<keyword evidence="4" id="KW-0067">ATP-binding</keyword>
<keyword evidence="3" id="KW-0227">DNA damage</keyword>
<evidence type="ECO:0000256" key="3">
    <source>
        <dbReference type="ARBA" id="ARBA00022763"/>
    </source>
</evidence>
<dbReference type="PANTHER" id="PTHR11361:SF148">
    <property type="entry name" value="DNA MISMATCH REPAIR PROTEIN MSH6"/>
    <property type="match status" value="1"/>
</dbReference>
<dbReference type="Gene3D" id="3.40.1170.10">
    <property type="entry name" value="DNA repair protein MutS, domain I"/>
    <property type="match status" value="1"/>
</dbReference>
<evidence type="ECO:0000313" key="9">
    <source>
        <dbReference type="EMBL" id="VDN29420.1"/>
    </source>
</evidence>
<evidence type="ECO:0000256" key="2">
    <source>
        <dbReference type="ARBA" id="ARBA00022741"/>
    </source>
</evidence>
<protein>
    <submittedName>
        <fullName evidence="11">DNA mismatch repair protein</fullName>
    </submittedName>
</protein>
<feature type="compositionally biased region" description="Acidic residues" evidence="6">
    <location>
        <begin position="29"/>
        <end position="39"/>
    </location>
</feature>
<dbReference type="GO" id="GO:0030983">
    <property type="term" value="F:mismatched DNA binding"/>
    <property type="evidence" value="ECO:0007669"/>
    <property type="project" value="InterPro"/>
</dbReference>
<dbReference type="AlphaFoldDB" id="A0A183E8E1"/>
<dbReference type="GO" id="GO:0032301">
    <property type="term" value="C:MutSalpha complex"/>
    <property type="evidence" value="ECO:0007669"/>
    <property type="project" value="TreeGrafter"/>
</dbReference>
<feature type="domain" description="DNA mismatch repair protein MutS connector" evidence="8">
    <location>
        <begin position="221"/>
        <end position="366"/>
    </location>
</feature>
<evidence type="ECO:0000256" key="6">
    <source>
        <dbReference type="SAM" id="MobiDB-lite"/>
    </source>
</evidence>
<feature type="compositionally biased region" description="Low complexity" evidence="6">
    <location>
        <begin position="13"/>
        <end position="25"/>
    </location>
</feature>
<dbReference type="PANTHER" id="PTHR11361">
    <property type="entry name" value="DNA MISMATCH REPAIR PROTEIN MUTS FAMILY MEMBER"/>
    <property type="match status" value="1"/>
</dbReference>
<reference evidence="9 10" key="2">
    <citation type="submission" date="2018-11" db="EMBL/GenBank/DDBJ databases">
        <authorList>
            <consortium name="Pathogen Informatics"/>
        </authorList>
    </citation>
    <scope>NUCLEOTIDE SEQUENCE [LARGE SCALE GENOMIC DNA]</scope>
</reference>
<dbReference type="Pfam" id="PF01624">
    <property type="entry name" value="MutS_I"/>
    <property type="match status" value="1"/>
</dbReference>
<dbReference type="InterPro" id="IPR036187">
    <property type="entry name" value="DNA_mismatch_repair_MutS_sf"/>
</dbReference>
<evidence type="ECO:0000256" key="1">
    <source>
        <dbReference type="ARBA" id="ARBA00006271"/>
    </source>
</evidence>
<keyword evidence="2" id="KW-0547">Nucleotide-binding</keyword>
<dbReference type="EMBL" id="UYRT01084894">
    <property type="protein sequence ID" value="VDN29420.1"/>
    <property type="molecule type" value="Genomic_DNA"/>
</dbReference>
<feature type="region of interest" description="Disordered" evidence="6">
    <location>
        <begin position="13"/>
        <end position="45"/>
    </location>
</feature>
<dbReference type="InterPro" id="IPR036678">
    <property type="entry name" value="MutS_con_dom_sf"/>
</dbReference>
<reference evidence="11" key="1">
    <citation type="submission" date="2016-06" db="UniProtKB">
        <authorList>
            <consortium name="WormBaseParasite"/>
        </authorList>
    </citation>
    <scope>IDENTIFICATION</scope>
</reference>
<dbReference type="Gene3D" id="1.10.1420.10">
    <property type="match status" value="1"/>
</dbReference>
<dbReference type="WBParaSite" id="GPUH_0001725401-mRNA-1">
    <property type="protein sequence ID" value="GPUH_0001725401-mRNA-1"/>
    <property type="gene ID" value="GPUH_0001725401"/>
</dbReference>
<evidence type="ECO:0000259" key="8">
    <source>
        <dbReference type="Pfam" id="PF05188"/>
    </source>
</evidence>
<evidence type="ECO:0000256" key="5">
    <source>
        <dbReference type="ARBA" id="ARBA00023125"/>
    </source>
</evidence>
<dbReference type="OrthoDB" id="10252754at2759"/>
<dbReference type="Proteomes" id="UP000271098">
    <property type="component" value="Unassembled WGS sequence"/>
</dbReference>
<proteinExistence type="inferred from homology"/>
<dbReference type="InterPro" id="IPR045076">
    <property type="entry name" value="MutS"/>
</dbReference>
<evidence type="ECO:0000313" key="11">
    <source>
        <dbReference type="WBParaSite" id="GPUH_0001725401-mRNA-1"/>
    </source>
</evidence>
<dbReference type="InterPro" id="IPR016151">
    <property type="entry name" value="DNA_mismatch_repair_MutS_N"/>
</dbReference>
<evidence type="ECO:0000313" key="10">
    <source>
        <dbReference type="Proteomes" id="UP000271098"/>
    </source>
</evidence>
<keyword evidence="5" id="KW-0238">DNA-binding</keyword>
<organism evidence="11">
    <name type="scientific">Gongylonema pulchrum</name>
    <dbReference type="NCBI Taxonomy" id="637853"/>
    <lineage>
        <taxon>Eukaryota</taxon>
        <taxon>Metazoa</taxon>
        <taxon>Ecdysozoa</taxon>
        <taxon>Nematoda</taxon>
        <taxon>Chromadorea</taxon>
        <taxon>Rhabditida</taxon>
        <taxon>Spirurina</taxon>
        <taxon>Spiruromorpha</taxon>
        <taxon>Spiruroidea</taxon>
        <taxon>Gongylonematidae</taxon>
        <taxon>Gongylonema</taxon>
    </lineage>
</organism>
<dbReference type="Pfam" id="PF05188">
    <property type="entry name" value="MutS_II"/>
    <property type="match status" value="1"/>
</dbReference>
<dbReference type="SUPFAM" id="SSF55271">
    <property type="entry name" value="DNA repair protein MutS, domain I"/>
    <property type="match status" value="1"/>
</dbReference>
<feature type="domain" description="DNA mismatch repair protein MutS-like N-terminal" evidence="7">
    <location>
        <begin position="86"/>
        <end position="199"/>
    </location>
</feature>
<dbReference type="GO" id="GO:0140664">
    <property type="term" value="F:ATP-dependent DNA damage sensor activity"/>
    <property type="evidence" value="ECO:0007669"/>
    <property type="project" value="InterPro"/>
</dbReference>
<dbReference type="FunFam" id="3.40.1170.10:FF:000002">
    <property type="entry name" value="DNA mismatch repair protein"/>
    <property type="match status" value="1"/>
</dbReference>
<evidence type="ECO:0000256" key="4">
    <source>
        <dbReference type="ARBA" id="ARBA00022840"/>
    </source>
</evidence>
<evidence type="ECO:0000259" key="7">
    <source>
        <dbReference type="Pfam" id="PF01624"/>
    </source>
</evidence>
<dbReference type="GO" id="GO:0005524">
    <property type="term" value="F:ATP binding"/>
    <property type="evidence" value="ECO:0007669"/>
    <property type="project" value="UniProtKB-KW"/>
</dbReference>
<keyword evidence="10" id="KW-1185">Reference proteome</keyword>
<gene>
    <name evidence="9" type="ORF">GPUH_LOCUS17232</name>
</gene>
<dbReference type="GO" id="GO:0006298">
    <property type="term" value="P:mismatch repair"/>
    <property type="evidence" value="ECO:0007669"/>
    <property type="project" value="InterPro"/>
</dbReference>
<dbReference type="InterPro" id="IPR007695">
    <property type="entry name" value="DNA_mismatch_repair_MutS-lik_N"/>
</dbReference>
<sequence>MPFLISLTILQDTPVSSPKVSTSSSPREETEDAAGEDDSDSARFPHLDFDFLQPNRIRDAEGRLASDPDYCPRTLYVPEGFMKKQTPGHRQWWAAKSAYFDTVLFFKVGKFYEMYHMDAVIGVENLNLNYMRGGFAHCGFPEVAYGRFADQLVNRGFKVARVEQTETPSQLESRNKAEKANDKVVRREVCNIATSGTRTYGVLDGNDQQGIIELMDSTARYLYAIAERGSDRMEYGVCFVDTTVGRFYIGRFSDSGSRSALRTLFAHHQPAQILYERGRVSASTMAVYNNALSAVAKEALIPKKEFLTAENTLKLLANEKYFGGTYEKWPVVLLKMIDRSSLVPKCDSAYEASMSALGAVIWYLKRCLVDVDMISMRQFELYKPVDLTGPLPEEKEEPKTGEALWRGRRLVLDGLTLKHLNIVPPVGGINKFVARDPVTAKYALFNVINKCITPADAIQWVTEAGSKKFIQRATECLRKVPDLERLVQKIHTFGLKYRAEEHPDSRAQMFETMRYNKRKIRDLVQALEGFERVLELRSEFMRNFGSISRSACI</sequence>
<accession>A0A183E8E1</accession>
<name>A0A183E8E1_9BILA</name>